<dbReference type="EC" id="3.6.1.22" evidence="4"/>
<evidence type="ECO:0000256" key="8">
    <source>
        <dbReference type="ARBA" id="ARBA00023027"/>
    </source>
</evidence>
<sequence length="285" mass="32413">MIQDIAPSVFRNEYDPDGKADASSRVLFFSGSNVLMKGEGSAMELPSLEELDFAGVTAPELRFLFRVDGRGIFLLPDRETGIDPENLPPGWHFEPVMYYRNDRRSPKSQAYSVLTGYQLRNWYRDNRFCGTCGSRTELSSAERAVRCPSCGRVIYPRIVPAVIVAVVDGDRILLTKYANRPFKNYALIAGFTEIGETLEETVAREVMEEAGLRVKNIRYYKSQPWGIVDDLLAGFICEVDGSREIHMDRQELKEAEWVKREDIPGEDDDFSLTSEMMHRFKAGKL</sequence>
<proteinExistence type="inferred from homology"/>
<dbReference type="Gene3D" id="3.90.79.10">
    <property type="entry name" value="Nucleoside Triphosphate Pyrophosphohydrolase"/>
    <property type="match status" value="1"/>
</dbReference>
<dbReference type="InterPro" id="IPR020084">
    <property type="entry name" value="NUDIX_hydrolase_CS"/>
</dbReference>
<dbReference type="Proteomes" id="UP000198817">
    <property type="component" value="Unassembled WGS sequence"/>
</dbReference>
<dbReference type="GO" id="GO:0019677">
    <property type="term" value="P:NAD+ catabolic process"/>
    <property type="evidence" value="ECO:0007669"/>
    <property type="project" value="TreeGrafter"/>
</dbReference>
<dbReference type="GO" id="GO:0046872">
    <property type="term" value="F:metal ion binding"/>
    <property type="evidence" value="ECO:0007669"/>
    <property type="project" value="UniProtKB-KW"/>
</dbReference>
<evidence type="ECO:0000256" key="2">
    <source>
        <dbReference type="ARBA" id="ARBA00001947"/>
    </source>
</evidence>
<dbReference type="SUPFAM" id="SSF55811">
    <property type="entry name" value="Nudix"/>
    <property type="match status" value="1"/>
</dbReference>
<dbReference type="Pfam" id="PF00293">
    <property type="entry name" value="NUDIX"/>
    <property type="match status" value="1"/>
</dbReference>
<dbReference type="OrthoDB" id="9787476at2"/>
<comment type="similarity">
    <text evidence="3">Belongs to the Nudix hydrolase family. NudC subfamily.</text>
</comment>
<evidence type="ECO:0000313" key="12">
    <source>
        <dbReference type="Proteomes" id="UP000198817"/>
    </source>
</evidence>
<evidence type="ECO:0000256" key="9">
    <source>
        <dbReference type="ARBA" id="ARBA00023679"/>
    </source>
</evidence>
<comment type="catalytic activity">
    <reaction evidence="9">
        <text>a 5'-end NAD(+)-phospho-ribonucleoside in mRNA + H2O = a 5'-end phospho-adenosine-phospho-ribonucleoside in mRNA + beta-nicotinamide D-ribonucleotide + 2 H(+)</text>
        <dbReference type="Rhea" id="RHEA:60876"/>
        <dbReference type="Rhea" id="RHEA-COMP:15698"/>
        <dbReference type="Rhea" id="RHEA-COMP:15719"/>
        <dbReference type="ChEBI" id="CHEBI:14649"/>
        <dbReference type="ChEBI" id="CHEBI:15377"/>
        <dbReference type="ChEBI" id="CHEBI:15378"/>
        <dbReference type="ChEBI" id="CHEBI:144029"/>
        <dbReference type="ChEBI" id="CHEBI:144051"/>
    </reaction>
    <physiologicalReaction direction="left-to-right" evidence="9">
        <dbReference type="Rhea" id="RHEA:60877"/>
    </physiologicalReaction>
</comment>
<dbReference type="PANTHER" id="PTHR42904">
    <property type="entry name" value="NUDIX HYDROLASE, NUDC SUBFAMILY"/>
    <property type="match status" value="1"/>
</dbReference>
<dbReference type="PROSITE" id="PS00893">
    <property type="entry name" value="NUDIX_BOX"/>
    <property type="match status" value="1"/>
</dbReference>
<dbReference type="InterPro" id="IPR015376">
    <property type="entry name" value="Znr_NADH_PPase"/>
</dbReference>
<dbReference type="NCBIfam" id="NF001299">
    <property type="entry name" value="PRK00241.1"/>
    <property type="match status" value="1"/>
</dbReference>
<comment type="cofactor">
    <cofactor evidence="1">
        <name>Mg(2+)</name>
        <dbReference type="ChEBI" id="CHEBI:18420"/>
    </cofactor>
</comment>
<protein>
    <recommendedName>
        <fullName evidence="4">NAD(+) diphosphatase</fullName>
        <ecNumber evidence="4">3.6.1.22</ecNumber>
    </recommendedName>
</protein>
<feature type="domain" description="Nudix hydrolase" evidence="10">
    <location>
        <begin position="156"/>
        <end position="285"/>
    </location>
</feature>
<reference evidence="11 12" key="1">
    <citation type="submission" date="2016-10" db="EMBL/GenBank/DDBJ databases">
        <authorList>
            <person name="de Groot N.N."/>
        </authorList>
    </citation>
    <scope>NUCLEOTIDE SEQUENCE [LARGE SCALE GENOMIC DNA]</scope>
    <source>
        <strain evidence="11 12">KHGC13</strain>
    </source>
</reference>
<dbReference type="CDD" id="cd03429">
    <property type="entry name" value="NUDIX_NADH_pyrophosphatase_Nudt13"/>
    <property type="match status" value="1"/>
</dbReference>
<dbReference type="PANTHER" id="PTHR42904:SF6">
    <property type="entry name" value="NAD-CAPPED RNA HYDROLASE NUDT12"/>
    <property type="match status" value="1"/>
</dbReference>
<evidence type="ECO:0000256" key="7">
    <source>
        <dbReference type="ARBA" id="ARBA00022842"/>
    </source>
</evidence>
<evidence type="ECO:0000256" key="5">
    <source>
        <dbReference type="ARBA" id="ARBA00022723"/>
    </source>
</evidence>
<dbReference type="RefSeq" id="WP_090470235.1">
    <property type="nucleotide sequence ID" value="NZ_FOWF01000004.1"/>
</dbReference>
<keyword evidence="6" id="KW-0378">Hydrolase</keyword>
<evidence type="ECO:0000256" key="6">
    <source>
        <dbReference type="ARBA" id="ARBA00022801"/>
    </source>
</evidence>
<dbReference type="GO" id="GO:0005829">
    <property type="term" value="C:cytosol"/>
    <property type="evidence" value="ECO:0007669"/>
    <property type="project" value="TreeGrafter"/>
</dbReference>
<dbReference type="InterPro" id="IPR049734">
    <property type="entry name" value="NudC-like_C"/>
</dbReference>
<evidence type="ECO:0000313" key="11">
    <source>
        <dbReference type="EMBL" id="SFU41027.1"/>
    </source>
</evidence>
<dbReference type="AlphaFoldDB" id="A0A1I7FXY6"/>
<dbReference type="InterPro" id="IPR015797">
    <property type="entry name" value="NUDIX_hydrolase-like_dom_sf"/>
</dbReference>
<keyword evidence="7" id="KW-0460">Magnesium</keyword>
<evidence type="ECO:0000256" key="1">
    <source>
        <dbReference type="ARBA" id="ARBA00001946"/>
    </source>
</evidence>
<evidence type="ECO:0000259" key="10">
    <source>
        <dbReference type="PROSITE" id="PS51462"/>
    </source>
</evidence>
<evidence type="ECO:0000256" key="4">
    <source>
        <dbReference type="ARBA" id="ARBA00012381"/>
    </source>
</evidence>
<dbReference type="GO" id="GO:0035529">
    <property type="term" value="F:NADH pyrophosphatase activity"/>
    <property type="evidence" value="ECO:0007669"/>
    <property type="project" value="TreeGrafter"/>
</dbReference>
<comment type="cofactor">
    <cofactor evidence="2">
        <name>Zn(2+)</name>
        <dbReference type="ChEBI" id="CHEBI:29105"/>
    </cofactor>
</comment>
<dbReference type="STRING" id="155865.SAMN05216515_104123"/>
<keyword evidence="5" id="KW-0479">Metal-binding</keyword>
<dbReference type="InterPro" id="IPR000086">
    <property type="entry name" value="NUDIX_hydrolase_dom"/>
</dbReference>
<gene>
    <name evidence="11" type="ORF">SAMN05216508_1048</name>
</gene>
<keyword evidence="8" id="KW-0520">NAD</keyword>
<accession>A0A1I7FXY6</accession>
<organism evidence="11 12">
    <name type="scientific">Eubacterium pyruvativorans</name>
    <dbReference type="NCBI Taxonomy" id="155865"/>
    <lineage>
        <taxon>Bacteria</taxon>
        <taxon>Bacillati</taxon>
        <taxon>Bacillota</taxon>
        <taxon>Clostridia</taxon>
        <taxon>Eubacteriales</taxon>
        <taxon>Eubacteriaceae</taxon>
        <taxon>Eubacterium</taxon>
    </lineage>
</organism>
<dbReference type="GO" id="GO:0006742">
    <property type="term" value="P:NADP+ catabolic process"/>
    <property type="evidence" value="ECO:0007669"/>
    <property type="project" value="TreeGrafter"/>
</dbReference>
<dbReference type="Gene3D" id="3.90.79.20">
    <property type="match status" value="1"/>
</dbReference>
<dbReference type="Pfam" id="PF09297">
    <property type="entry name" value="Zn_ribbon_NUD"/>
    <property type="match status" value="1"/>
</dbReference>
<dbReference type="InterPro" id="IPR050241">
    <property type="entry name" value="NAD-cap_RNA_hydrolase_NudC"/>
</dbReference>
<name>A0A1I7FXY6_9FIRM</name>
<dbReference type="PROSITE" id="PS51462">
    <property type="entry name" value="NUDIX"/>
    <property type="match status" value="1"/>
</dbReference>
<keyword evidence="12" id="KW-1185">Reference proteome</keyword>
<dbReference type="EMBL" id="FPBT01000004">
    <property type="protein sequence ID" value="SFU41027.1"/>
    <property type="molecule type" value="Genomic_DNA"/>
</dbReference>
<evidence type="ECO:0000256" key="3">
    <source>
        <dbReference type="ARBA" id="ARBA00009595"/>
    </source>
</evidence>